<accession>A0A0K2V0N7</accession>
<name>A0A0K2V0N7_LEPSM</name>
<protein>
    <submittedName>
        <fullName evidence="1">Uncharacterized protein</fullName>
    </submittedName>
</protein>
<dbReference type="EMBL" id="HACA01026717">
    <property type="protein sequence ID" value="CDW44078.1"/>
    <property type="molecule type" value="Transcribed_RNA"/>
</dbReference>
<dbReference type="AlphaFoldDB" id="A0A0K2V0N7"/>
<evidence type="ECO:0000313" key="1">
    <source>
        <dbReference type="EMBL" id="CDW44078.1"/>
    </source>
</evidence>
<organism evidence="1">
    <name type="scientific">Lepeophtheirus salmonis</name>
    <name type="common">Salmon louse</name>
    <name type="synonym">Caligus salmonis</name>
    <dbReference type="NCBI Taxonomy" id="72036"/>
    <lineage>
        <taxon>Eukaryota</taxon>
        <taxon>Metazoa</taxon>
        <taxon>Ecdysozoa</taxon>
        <taxon>Arthropoda</taxon>
        <taxon>Crustacea</taxon>
        <taxon>Multicrustacea</taxon>
        <taxon>Hexanauplia</taxon>
        <taxon>Copepoda</taxon>
        <taxon>Siphonostomatoida</taxon>
        <taxon>Caligidae</taxon>
        <taxon>Lepeophtheirus</taxon>
    </lineage>
</organism>
<sequence>MINYCISTCLLKITSCGTCFSPWNGVLRVDLEKLFKFCNVLS</sequence>
<proteinExistence type="predicted"/>
<reference evidence="1" key="1">
    <citation type="submission" date="2014-05" db="EMBL/GenBank/DDBJ databases">
        <authorList>
            <person name="Chronopoulou M."/>
        </authorList>
    </citation>
    <scope>NUCLEOTIDE SEQUENCE</scope>
    <source>
        <tissue evidence="1">Whole organism</tissue>
    </source>
</reference>